<dbReference type="Proteomes" id="UP000178636">
    <property type="component" value="Unassembled WGS sequence"/>
</dbReference>
<reference evidence="1 2" key="1">
    <citation type="journal article" date="2016" name="Nat. Commun.">
        <title>Thousands of microbial genomes shed light on interconnected biogeochemical processes in an aquifer system.</title>
        <authorList>
            <person name="Anantharaman K."/>
            <person name="Brown C.T."/>
            <person name="Hug L.A."/>
            <person name="Sharon I."/>
            <person name="Castelle C.J."/>
            <person name="Probst A.J."/>
            <person name="Thomas B.C."/>
            <person name="Singh A."/>
            <person name="Wilkins M.J."/>
            <person name="Karaoz U."/>
            <person name="Brodie E.L."/>
            <person name="Williams K.H."/>
            <person name="Hubbard S.S."/>
            <person name="Banfield J.F."/>
        </authorList>
    </citation>
    <scope>NUCLEOTIDE SEQUENCE [LARGE SCALE GENOMIC DNA]</scope>
</reference>
<proteinExistence type="predicted"/>
<protein>
    <submittedName>
        <fullName evidence="1">Uncharacterized protein</fullName>
    </submittedName>
</protein>
<evidence type="ECO:0000313" key="2">
    <source>
        <dbReference type="Proteomes" id="UP000178636"/>
    </source>
</evidence>
<organism evidence="1 2">
    <name type="scientific">Candidatus Lloydbacteria bacterium RIFCSPHIGHO2_02_FULL_54_17</name>
    <dbReference type="NCBI Taxonomy" id="1798664"/>
    <lineage>
        <taxon>Bacteria</taxon>
        <taxon>Candidatus Lloydiibacteriota</taxon>
    </lineage>
</organism>
<dbReference type="AlphaFoldDB" id="A0A1G2DAF4"/>
<sequence>MWFFANEYLGNGNRALTNSAQIEHKALVLTEEPQDAVFYIGPGWTGGMGSAPVLDASGDRPQQYNGNPIFFDESKVDEVLKRGKMPACVTGQAEVKVEANITLSPKTGKNYSIPPDSNGRPTEQHYYEATLNRLDNVVITYEPCQD</sequence>
<name>A0A1G2DAF4_9BACT</name>
<evidence type="ECO:0000313" key="1">
    <source>
        <dbReference type="EMBL" id="OGZ10607.1"/>
    </source>
</evidence>
<comment type="caution">
    <text evidence="1">The sequence shown here is derived from an EMBL/GenBank/DDBJ whole genome shotgun (WGS) entry which is preliminary data.</text>
</comment>
<dbReference type="EMBL" id="MHLO01000049">
    <property type="protein sequence ID" value="OGZ10607.1"/>
    <property type="molecule type" value="Genomic_DNA"/>
</dbReference>
<gene>
    <name evidence="1" type="ORF">A3C93_02835</name>
</gene>
<dbReference type="STRING" id="1798664.A3C93_02835"/>
<accession>A0A1G2DAF4</accession>